<dbReference type="Gene3D" id="2.40.50.90">
    <property type="match status" value="1"/>
</dbReference>
<protein>
    <submittedName>
        <fullName evidence="2">Nuclease (SNase domain protein)</fullName>
    </submittedName>
</protein>
<dbReference type="RefSeq" id="WP_134491783.1">
    <property type="nucleotide sequence ID" value="NZ_CP139089.1"/>
</dbReference>
<sequence length="285" mass="30312">MLRAGFAGLALAFVATARAEDACARPPALDPAGREGAAQGRVQAVNERLELTLDDGRRLKIAGLDPPRPTPDNPDLDVRSGERLAAWLAGKDIVFRLTAPRPDRWGRYSVEAFAPAQAAAPSAVPVAQAALDAGLARFEPGAAARPCRTFLLAAETAARAGALGLWADPYYAIIAAGDHESFAEKAATSVIVEGRVTGVAKDGFRTTLLFGDRRGFDFSVTILQRNVKIFTAAGVDVEKFQGQTIRVRGLLDMRFGPQIEVSNPDEIEMLPQGQDAAAPKTAPQR</sequence>
<gene>
    <name evidence="2" type="ORF">MTUNDRAET4_3986</name>
</gene>
<organism evidence="2 3">
    <name type="scientific">Methylocella tundrae</name>
    <dbReference type="NCBI Taxonomy" id="227605"/>
    <lineage>
        <taxon>Bacteria</taxon>
        <taxon>Pseudomonadati</taxon>
        <taxon>Pseudomonadota</taxon>
        <taxon>Alphaproteobacteria</taxon>
        <taxon>Hyphomicrobiales</taxon>
        <taxon>Beijerinckiaceae</taxon>
        <taxon>Methylocella</taxon>
    </lineage>
</organism>
<reference evidence="2 3" key="1">
    <citation type="submission" date="2019-03" db="EMBL/GenBank/DDBJ databases">
        <authorList>
            <person name="Kox A.R. M."/>
        </authorList>
    </citation>
    <scope>NUCLEOTIDE SEQUENCE [LARGE SCALE GENOMIC DNA]</scope>
    <source>
        <strain evidence="2">MTUNDRAET4 annotated genome</strain>
    </source>
</reference>
<keyword evidence="1" id="KW-0732">Signal</keyword>
<dbReference type="OrthoDB" id="7618306at2"/>
<evidence type="ECO:0000313" key="3">
    <source>
        <dbReference type="Proteomes" id="UP000294360"/>
    </source>
</evidence>
<dbReference type="SUPFAM" id="SSF50199">
    <property type="entry name" value="Staphylococcal nuclease"/>
    <property type="match status" value="1"/>
</dbReference>
<dbReference type="Proteomes" id="UP000294360">
    <property type="component" value="Chromosome"/>
</dbReference>
<dbReference type="InterPro" id="IPR035437">
    <property type="entry name" value="SNase_OB-fold_sf"/>
</dbReference>
<dbReference type="AlphaFoldDB" id="A0A4U8Z5P8"/>
<dbReference type="KEGG" id="mtun:MTUNDRAET4_3986"/>
<feature type="chain" id="PRO_5020748373" evidence="1">
    <location>
        <begin position="20"/>
        <end position="285"/>
    </location>
</feature>
<name>A0A4U8Z5P8_METTU</name>
<evidence type="ECO:0000256" key="1">
    <source>
        <dbReference type="SAM" id="SignalP"/>
    </source>
</evidence>
<dbReference type="EMBL" id="LR536450">
    <property type="protein sequence ID" value="VFU10867.1"/>
    <property type="molecule type" value="Genomic_DNA"/>
</dbReference>
<proteinExistence type="predicted"/>
<feature type="signal peptide" evidence="1">
    <location>
        <begin position="1"/>
        <end position="19"/>
    </location>
</feature>
<evidence type="ECO:0000313" key="2">
    <source>
        <dbReference type="EMBL" id="VFU10867.1"/>
    </source>
</evidence>
<accession>A0A4U8Z5P8</accession>